<feature type="chain" id="PRO_5043555662" evidence="1">
    <location>
        <begin position="20"/>
        <end position="277"/>
    </location>
</feature>
<dbReference type="Pfam" id="PF14054">
    <property type="entry name" value="DUF4249"/>
    <property type="match status" value="1"/>
</dbReference>
<name>A0AAW9S0K3_9BACT</name>
<sequence length="277" mass="30916">MKALLRLGMIMLVCSSWWACEGLVDPELDTVPPVLVVDAWLMNQEGDTYVKLSETAPFNSPEPNKKVSAQTVYILDMMNDQKRIDFTEVEQGLYQPVDGGFYGEPGQKYQLKIVYQDQSYTAAAPLLPVPKLDSVTYVYKGEGDSQQAGYYITAHFQDPSGIRNYAWGRLFVNGENISPNAIDLFDDSNVDGRYLSLELPFALNFSDYGNPDSMKVEIEMNSLTQNAYEYYQGLGELIRGVSTNRVPQNPVSNIHGGALGYFTTSAVTKNTIVIRKP</sequence>
<dbReference type="AlphaFoldDB" id="A0AAW9S0K3"/>
<evidence type="ECO:0000256" key="1">
    <source>
        <dbReference type="SAM" id="SignalP"/>
    </source>
</evidence>
<dbReference type="EMBL" id="JBDKWZ010000001">
    <property type="protein sequence ID" value="MEN7546459.1"/>
    <property type="molecule type" value="Genomic_DNA"/>
</dbReference>
<keyword evidence="1" id="KW-0732">Signal</keyword>
<accession>A0AAW9S0K3</accession>
<evidence type="ECO:0000313" key="2">
    <source>
        <dbReference type="EMBL" id="MEN7546459.1"/>
    </source>
</evidence>
<reference evidence="2 3" key="1">
    <citation type="submission" date="2024-04" db="EMBL/GenBank/DDBJ databases">
        <title>Novel genus in family Flammeovirgaceae.</title>
        <authorList>
            <person name="Nguyen T.H."/>
            <person name="Vuong T.Q."/>
            <person name="Le H."/>
            <person name="Kim S.-G."/>
        </authorList>
    </citation>
    <scope>NUCLEOTIDE SEQUENCE [LARGE SCALE GENOMIC DNA]</scope>
    <source>
        <strain evidence="2 3">JCM 23209</strain>
    </source>
</reference>
<dbReference type="RefSeq" id="WP_346819246.1">
    <property type="nucleotide sequence ID" value="NZ_JBDKWZ010000001.1"/>
</dbReference>
<evidence type="ECO:0000313" key="3">
    <source>
        <dbReference type="Proteomes" id="UP001403385"/>
    </source>
</evidence>
<comment type="caution">
    <text evidence="2">The sequence shown here is derived from an EMBL/GenBank/DDBJ whole genome shotgun (WGS) entry which is preliminary data.</text>
</comment>
<protein>
    <submittedName>
        <fullName evidence="2">DUF4249 domain-containing protein</fullName>
    </submittedName>
</protein>
<organism evidence="2 3">
    <name type="scientific">Rapidithrix thailandica</name>
    <dbReference type="NCBI Taxonomy" id="413964"/>
    <lineage>
        <taxon>Bacteria</taxon>
        <taxon>Pseudomonadati</taxon>
        <taxon>Bacteroidota</taxon>
        <taxon>Cytophagia</taxon>
        <taxon>Cytophagales</taxon>
        <taxon>Flammeovirgaceae</taxon>
        <taxon>Rapidithrix</taxon>
    </lineage>
</organism>
<gene>
    <name evidence="2" type="ORF">AAG747_00980</name>
</gene>
<keyword evidence="3" id="KW-1185">Reference proteome</keyword>
<dbReference type="InterPro" id="IPR025345">
    <property type="entry name" value="DUF4249"/>
</dbReference>
<feature type="signal peptide" evidence="1">
    <location>
        <begin position="1"/>
        <end position="19"/>
    </location>
</feature>
<proteinExistence type="predicted"/>
<dbReference type="Proteomes" id="UP001403385">
    <property type="component" value="Unassembled WGS sequence"/>
</dbReference>